<dbReference type="Proteomes" id="UP000076927">
    <property type="component" value="Chromosome"/>
</dbReference>
<evidence type="ECO:0000313" key="8">
    <source>
        <dbReference type="EMBL" id="ANE45624.1"/>
    </source>
</evidence>
<feature type="transmembrane region" description="Helical" evidence="7">
    <location>
        <begin position="340"/>
        <end position="373"/>
    </location>
</feature>
<feature type="transmembrane region" description="Helical" evidence="7">
    <location>
        <begin position="12"/>
        <end position="32"/>
    </location>
</feature>
<dbReference type="SUPFAM" id="SSF103473">
    <property type="entry name" value="MFS general substrate transporter"/>
    <property type="match status" value="1"/>
</dbReference>
<dbReference type="PANTHER" id="PTHR23513">
    <property type="entry name" value="INTEGRAL MEMBRANE EFFLUX PROTEIN-RELATED"/>
    <property type="match status" value="1"/>
</dbReference>
<keyword evidence="2" id="KW-1003">Cell membrane</keyword>
<dbReference type="PANTHER" id="PTHR23513:SF19">
    <property type="entry name" value="MAJOR FACILITATOR SUPERFAMILY (MFS) PROFILE DOMAIN-CONTAINING PROTEIN"/>
    <property type="match status" value="1"/>
</dbReference>
<feature type="compositionally biased region" description="Polar residues" evidence="6">
    <location>
        <begin position="219"/>
        <end position="243"/>
    </location>
</feature>
<dbReference type="EMBL" id="CP011388">
    <property type="protein sequence ID" value="ANE45624.1"/>
    <property type="molecule type" value="Genomic_DNA"/>
</dbReference>
<dbReference type="Pfam" id="PF07690">
    <property type="entry name" value="MFS_1"/>
    <property type="match status" value="1"/>
</dbReference>
<evidence type="ECO:0000256" key="7">
    <source>
        <dbReference type="SAM" id="Phobius"/>
    </source>
</evidence>
<feature type="transmembrane region" description="Helical" evidence="7">
    <location>
        <begin position="167"/>
        <end position="184"/>
    </location>
</feature>
<dbReference type="KEGG" id="pswu:SY83_04145"/>
<keyword evidence="4 7" id="KW-1133">Transmembrane helix</keyword>
<dbReference type="Gene3D" id="1.20.1250.20">
    <property type="entry name" value="MFS general substrate transporter like domains"/>
    <property type="match status" value="1"/>
</dbReference>
<feature type="transmembrane region" description="Helical" evidence="7">
    <location>
        <begin position="406"/>
        <end position="423"/>
    </location>
</feature>
<evidence type="ECO:0000256" key="3">
    <source>
        <dbReference type="ARBA" id="ARBA00022692"/>
    </source>
</evidence>
<dbReference type="AlphaFoldDB" id="A0A172TFE0"/>
<evidence type="ECO:0000256" key="4">
    <source>
        <dbReference type="ARBA" id="ARBA00022989"/>
    </source>
</evidence>
<dbReference type="InterPro" id="IPR036259">
    <property type="entry name" value="MFS_trans_sf"/>
</dbReference>
<feature type="transmembrane region" description="Helical" evidence="7">
    <location>
        <begin position="38"/>
        <end position="59"/>
    </location>
</feature>
<organism evidence="8 9">
    <name type="scientific">Paenibacillus swuensis</name>
    <dbReference type="NCBI Taxonomy" id="1178515"/>
    <lineage>
        <taxon>Bacteria</taxon>
        <taxon>Bacillati</taxon>
        <taxon>Bacillota</taxon>
        <taxon>Bacilli</taxon>
        <taxon>Bacillales</taxon>
        <taxon>Paenibacillaceae</taxon>
        <taxon>Paenibacillus</taxon>
    </lineage>
</organism>
<reference evidence="8 9" key="1">
    <citation type="submission" date="2015-01" db="EMBL/GenBank/DDBJ databases">
        <title>Paenibacillus swuensis/DY6/whole genome sequencing.</title>
        <authorList>
            <person name="Kim M.K."/>
            <person name="Srinivasan S."/>
            <person name="Lee J.-J."/>
        </authorList>
    </citation>
    <scope>NUCLEOTIDE SEQUENCE [LARGE SCALE GENOMIC DNA]</scope>
    <source>
        <strain evidence="8 9">DY6</strain>
    </source>
</reference>
<dbReference type="CDD" id="cd06173">
    <property type="entry name" value="MFS_MefA_like"/>
    <property type="match status" value="1"/>
</dbReference>
<dbReference type="STRING" id="1178515.SY83_04145"/>
<feature type="region of interest" description="Disordered" evidence="6">
    <location>
        <begin position="219"/>
        <end position="254"/>
    </location>
</feature>
<proteinExistence type="predicted"/>
<keyword evidence="9" id="KW-1185">Reference proteome</keyword>
<accession>A0A172TFE0</accession>
<protein>
    <recommendedName>
        <fullName evidence="10">MFS transporter</fullName>
    </recommendedName>
</protein>
<feature type="transmembrane region" description="Helical" evidence="7">
    <location>
        <begin position="311"/>
        <end position="333"/>
    </location>
</feature>
<name>A0A172TFE0_9BACL</name>
<evidence type="ECO:0000256" key="5">
    <source>
        <dbReference type="ARBA" id="ARBA00023136"/>
    </source>
</evidence>
<evidence type="ECO:0000313" key="9">
    <source>
        <dbReference type="Proteomes" id="UP000076927"/>
    </source>
</evidence>
<evidence type="ECO:0000256" key="1">
    <source>
        <dbReference type="ARBA" id="ARBA00004651"/>
    </source>
</evidence>
<dbReference type="PATRIC" id="fig|1178515.4.peg.826"/>
<keyword evidence="5 7" id="KW-0472">Membrane</keyword>
<evidence type="ECO:0000256" key="2">
    <source>
        <dbReference type="ARBA" id="ARBA00022475"/>
    </source>
</evidence>
<comment type="subcellular location">
    <subcellularLocation>
        <location evidence="1">Cell membrane</location>
        <topology evidence="1">Multi-pass membrane protein</topology>
    </subcellularLocation>
</comment>
<gene>
    <name evidence="8" type="ORF">SY83_04145</name>
</gene>
<dbReference type="InterPro" id="IPR011701">
    <property type="entry name" value="MFS"/>
</dbReference>
<sequence length="456" mass="49536">MNTRMFRILWGSQTLSNLADTLYLIAVVLLVLQMTDSTLVAALVPLCRVAGQLACGVWAPVLMDRYRLTRIMGYSQLAQALIFAAMVFTASVLSEAYIGWMLFLVVLMSFADGATTPSCNALVPRYVPREELLRANGLLSTSDQIVMMMGWVLGGIIVAQIGSANTMAGTLVMYILALVFTLQLKEPASEVTLSELANLPEPLYAIGPADVTELANATERPNATGPANATQPPDVTELANATESPEALKASSRPGAWNSMKAGWQDIWRSRPLRAMVIMDTIEGLVSGAWIGAMMLVYVTDRLQKSEEWWGFLNAAYFIGAIGGALLIVGLTAKLSAKPALGVAVGSLLFAMMTGWFALTTVPLLAVVLTVLMGPAQQMRDITRRTLFQKACPPERLPKVLSAQNTLSYSLFGVSVVLLGYLSDRYGIQYVYLLTALFYFITALLAVFYRKSLNIT</sequence>
<dbReference type="OrthoDB" id="2351575at2"/>
<dbReference type="RefSeq" id="WP_068604516.1">
    <property type="nucleotide sequence ID" value="NZ_CP011388.1"/>
</dbReference>
<keyword evidence="3 7" id="KW-0812">Transmembrane</keyword>
<dbReference type="GO" id="GO:0022857">
    <property type="term" value="F:transmembrane transporter activity"/>
    <property type="evidence" value="ECO:0007669"/>
    <property type="project" value="InterPro"/>
</dbReference>
<dbReference type="GO" id="GO:0005886">
    <property type="term" value="C:plasma membrane"/>
    <property type="evidence" value="ECO:0007669"/>
    <property type="project" value="UniProtKB-SubCell"/>
</dbReference>
<feature type="transmembrane region" description="Helical" evidence="7">
    <location>
        <begin position="430"/>
        <end position="449"/>
    </location>
</feature>
<evidence type="ECO:0000256" key="6">
    <source>
        <dbReference type="SAM" id="MobiDB-lite"/>
    </source>
</evidence>
<evidence type="ECO:0008006" key="10">
    <source>
        <dbReference type="Google" id="ProtNLM"/>
    </source>
</evidence>